<accession>A0ABN7PLJ8</accession>
<proteinExistence type="predicted"/>
<reference evidence="2" key="1">
    <citation type="submission" date="2021-03" db="EMBL/GenBank/DDBJ databases">
        <authorList>
            <person name="Tran Van P."/>
        </authorList>
    </citation>
    <scope>NUCLEOTIDE SEQUENCE</scope>
</reference>
<name>A0ABN7PLJ8_TIMPD</name>
<comment type="caution">
    <text evidence="2">The sequence shown here is derived from an EMBL/GenBank/DDBJ whole genome shotgun (WGS) entry which is preliminary data.</text>
</comment>
<sequence length="34" mass="3655">MGKHRLRGSQFPGASTPTPKKLGKPFDVVETSPC</sequence>
<feature type="region of interest" description="Disordered" evidence="1">
    <location>
        <begin position="1"/>
        <end position="34"/>
    </location>
</feature>
<evidence type="ECO:0000256" key="1">
    <source>
        <dbReference type="SAM" id="MobiDB-lite"/>
    </source>
</evidence>
<organism evidence="2 3">
    <name type="scientific">Timema podura</name>
    <name type="common">Walking stick</name>
    <dbReference type="NCBI Taxonomy" id="61482"/>
    <lineage>
        <taxon>Eukaryota</taxon>
        <taxon>Metazoa</taxon>
        <taxon>Ecdysozoa</taxon>
        <taxon>Arthropoda</taxon>
        <taxon>Hexapoda</taxon>
        <taxon>Insecta</taxon>
        <taxon>Pterygota</taxon>
        <taxon>Neoptera</taxon>
        <taxon>Polyneoptera</taxon>
        <taxon>Phasmatodea</taxon>
        <taxon>Timematodea</taxon>
        <taxon>Timematoidea</taxon>
        <taxon>Timematidae</taxon>
        <taxon>Timema</taxon>
    </lineage>
</organism>
<evidence type="ECO:0000313" key="3">
    <source>
        <dbReference type="Proteomes" id="UP001153148"/>
    </source>
</evidence>
<dbReference type="EMBL" id="CAJPIN010062896">
    <property type="protein sequence ID" value="CAG2067064.1"/>
    <property type="molecule type" value="Genomic_DNA"/>
</dbReference>
<dbReference type="Proteomes" id="UP001153148">
    <property type="component" value="Unassembled WGS sequence"/>
</dbReference>
<gene>
    <name evidence="2" type="ORF">TPAB3V08_LOCUS14007</name>
</gene>
<keyword evidence="3" id="KW-1185">Reference proteome</keyword>
<protein>
    <submittedName>
        <fullName evidence="2">Uncharacterized protein</fullName>
    </submittedName>
</protein>
<evidence type="ECO:0000313" key="2">
    <source>
        <dbReference type="EMBL" id="CAG2067064.1"/>
    </source>
</evidence>